<dbReference type="EMBL" id="JAYKXP010000067">
    <property type="protein sequence ID" value="KAK7032138.1"/>
    <property type="molecule type" value="Genomic_DNA"/>
</dbReference>
<proteinExistence type="predicted"/>
<keyword evidence="3" id="KW-1185">Reference proteome</keyword>
<dbReference type="Proteomes" id="UP001383192">
    <property type="component" value="Unassembled WGS sequence"/>
</dbReference>
<protein>
    <submittedName>
        <fullName evidence="2">Uncharacterized protein</fullName>
    </submittedName>
</protein>
<comment type="caution">
    <text evidence="2">The sequence shown here is derived from an EMBL/GenBank/DDBJ whole genome shotgun (WGS) entry which is preliminary data.</text>
</comment>
<reference evidence="2 3" key="1">
    <citation type="submission" date="2024-01" db="EMBL/GenBank/DDBJ databases">
        <title>A draft genome for a cacao thread blight-causing isolate of Paramarasmius palmivorus.</title>
        <authorList>
            <person name="Baruah I.K."/>
            <person name="Bukari Y."/>
            <person name="Amoako-Attah I."/>
            <person name="Meinhardt L.W."/>
            <person name="Bailey B.A."/>
            <person name="Cohen S.P."/>
        </authorList>
    </citation>
    <scope>NUCLEOTIDE SEQUENCE [LARGE SCALE GENOMIC DNA]</scope>
    <source>
        <strain evidence="2 3">GH-12</strain>
    </source>
</reference>
<accession>A0AAW0BZQ7</accession>
<evidence type="ECO:0000313" key="2">
    <source>
        <dbReference type="EMBL" id="KAK7032138.1"/>
    </source>
</evidence>
<organism evidence="2 3">
    <name type="scientific">Paramarasmius palmivorus</name>
    <dbReference type="NCBI Taxonomy" id="297713"/>
    <lineage>
        <taxon>Eukaryota</taxon>
        <taxon>Fungi</taxon>
        <taxon>Dikarya</taxon>
        <taxon>Basidiomycota</taxon>
        <taxon>Agaricomycotina</taxon>
        <taxon>Agaricomycetes</taxon>
        <taxon>Agaricomycetidae</taxon>
        <taxon>Agaricales</taxon>
        <taxon>Marasmiineae</taxon>
        <taxon>Marasmiaceae</taxon>
        <taxon>Paramarasmius</taxon>
    </lineage>
</organism>
<gene>
    <name evidence="2" type="ORF">VNI00_013312</name>
</gene>
<evidence type="ECO:0000313" key="3">
    <source>
        <dbReference type="Proteomes" id="UP001383192"/>
    </source>
</evidence>
<dbReference type="AlphaFoldDB" id="A0AAW0BZQ7"/>
<name>A0AAW0BZQ7_9AGAR</name>
<keyword evidence="1" id="KW-0812">Transmembrane</keyword>
<evidence type="ECO:0000256" key="1">
    <source>
        <dbReference type="SAM" id="Phobius"/>
    </source>
</evidence>
<feature type="transmembrane region" description="Helical" evidence="1">
    <location>
        <begin position="33"/>
        <end position="56"/>
    </location>
</feature>
<sequence>MPPPTSGSTIIAHSSPSNAVVESALTGTGLPKALILVLFSLTALYLLIPKLFNWLYPCHSVEELQKLVDDITELITANSCVSNGRNALKSTAGGYKTRLKAFQALVNNLQIKSLNEPRRKNIVSYARFWYTLRKEMNESWVGLKKLNGEIKRTIERNAERRAPIAPVDPVRRRAHNRNDEREF</sequence>
<keyword evidence="1" id="KW-0472">Membrane</keyword>
<keyword evidence="1" id="KW-1133">Transmembrane helix</keyword>